<dbReference type="Proteomes" id="UP000772434">
    <property type="component" value="Unassembled WGS sequence"/>
</dbReference>
<dbReference type="EMBL" id="JADNRY010000063">
    <property type="protein sequence ID" value="KAF9068216.1"/>
    <property type="molecule type" value="Genomic_DNA"/>
</dbReference>
<comment type="caution">
    <text evidence="1">The sequence shown here is derived from an EMBL/GenBank/DDBJ whole genome shotgun (WGS) entry which is preliminary data.</text>
</comment>
<name>A0A9P5PRR9_9AGAR</name>
<protein>
    <submittedName>
        <fullName evidence="1">Uncharacterized protein</fullName>
    </submittedName>
</protein>
<keyword evidence="2" id="KW-1185">Reference proteome</keyword>
<gene>
    <name evidence="1" type="ORF">BDP27DRAFT_1422099</name>
</gene>
<accession>A0A9P5PRR9</accession>
<proteinExistence type="predicted"/>
<dbReference type="AlphaFoldDB" id="A0A9P5PRR9"/>
<organism evidence="1 2">
    <name type="scientific">Rhodocollybia butyracea</name>
    <dbReference type="NCBI Taxonomy" id="206335"/>
    <lineage>
        <taxon>Eukaryota</taxon>
        <taxon>Fungi</taxon>
        <taxon>Dikarya</taxon>
        <taxon>Basidiomycota</taxon>
        <taxon>Agaricomycotina</taxon>
        <taxon>Agaricomycetes</taxon>
        <taxon>Agaricomycetidae</taxon>
        <taxon>Agaricales</taxon>
        <taxon>Marasmiineae</taxon>
        <taxon>Omphalotaceae</taxon>
        <taxon>Rhodocollybia</taxon>
    </lineage>
</organism>
<evidence type="ECO:0000313" key="1">
    <source>
        <dbReference type="EMBL" id="KAF9068216.1"/>
    </source>
</evidence>
<sequence>MANRIELDPSKIPCPEFAGDTYSFVRNALISDANMPDITTDALATQKLREQWQAENTALQALYQAQTQADQALAEQQAQEEEAAWRAVAVEREQREAEVAKETEKKRTPLYSFHRGTGITSIPLHIHPHARKMIAARKYFTLWHLLPEALQEACERSRDTSETNCFQLVTNDDTNSSNPTLTLIGSHNSRASPNAIPDSKLSWAQVQRAKSAFLQALVPIGNYNQEYVQMFAEFYTNVDMHRELQQTNGDLVMALYHAEMRFAFYEAVERQKPFDLSVIAKDILEDCRKQIRSRAHTQALNGMSIV</sequence>
<reference evidence="1" key="1">
    <citation type="submission" date="2020-11" db="EMBL/GenBank/DDBJ databases">
        <authorList>
            <consortium name="DOE Joint Genome Institute"/>
            <person name="Ahrendt S."/>
            <person name="Riley R."/>
            <person name="Andreopoulos W."/>
            <person name="Labutti K."/>
            <person name="Pangilinan J."/>
            <person name="Ruiz-Duenas F.J."/>
            <person name="Barrasa J.M."/>
            <person name="Sanchez-Garcia M."/>
            <person name="Camarero S."/>
            <person name="Miyauchi S."/>
            <person name="Serrano A."/>
            <person name="Linde D."/>
            <person name="Babiker R."/>
            <person name="Drula E."/>
            <person name="Ayuso-Fernandez I."/>
            <person name="Pacheco R."/>
            <person name="Padilla G."/>
            <person name="Ferreira P."/>
            <person name="Barriuso J."/>
            <person name="Kellner H."/>
            <person name="Castanera R."/>
            <person name="Alfaro M."/>
            <person name="Ramirez L."/>
            <person name="Pisabarro A.G."/>
            <person name="Kuo A."/>
            <person name="Tritt A."/>
            <person name="Lipzen A."/>
            <person name="He G."/>
            <person name="Yan M."/>
            <person name="Ng V."/>
            <person name="Cullen D."/>
            <person name="Martin F."/>
            <person name="Rosso M.-N."/>
            <person name="Henrissat B."/>
            <person name="Hibbett D."/>
            <person name="Martinez A.T."/>
            <person name="Grigoriev I.V."/>
        </authorList>
    </citation>
    <scope>NUCLEOTIDE SEQUENCE</scope>
    <source>
        <strain evidence="1">AH 40177</strain>
    </source>
</reference>
<evidence type="ECO:0000313" key="2">
    <source>
        <dbReference type="Proteomes" id="UP000772434"/>
    </source>
</evidence>
<dbReference type="OrthoDB" id="2688210at2759"/>